<evidence type="ECO:0000259" key="4">
    <source>
        <dbReference type="Pfam" id="PF00139"/>
    </source>
</evidence>
<comment type="similarity">
    <text evidence="1">Belongs to the leguminous lectin family.</text>
</comment>
<proteinExistence type="inferred from homology"/>
<dbReference type="InterPro" id="IPR050258">
    <property type="entry name" value="Leguminous_Lectin"/>
</dbReference>
<dbReference type="Pfam" id="PF00139">
    <property type="entry name" value="Lectin_legB"/>
    <property type="match status" value="1"/>
</dbReference>
<dbReference type="SUPFAM" id="SSF49899">
    <property type="entry name" value="Concanavalin A-like lectins/glucanases"/>
    <property type="match status" value="1"/>
</dbReference>
<comment type="caution">
    <text evidence="5">The sequence shown here is derived from an EMBL/GenBank/DDBJ whole genome shotgun (WGS) entry which is preliminary data.</text>
</comment>
<dbReference type="AlphaFoldDB" id="A0AAP0SA71"/>
<dbReference type="PANTHER" id="PTHR32401:SF50">
    <property type="entry name" value="OS07G0133000 PROTEIN"/>
    <property type="match status" value="1"/>
</dbReference>
<organism evidence="5 6">
    <name type="scientific">Liquidambar formosana</name>
    <name type="common">Formosan gum</name>
    <dbReference type="NCBI Taxonomy" id="63359"/>
    <lineage>
        <taxon>Eukaryota</taxon>
        <taxon>Viridiplantae</taxon>
        <taxon>Streptophyta</taxon>
        <taxon>Embryophyta</taxon>
        <taxon>Tracheophyta</taxon>
        <taxon>Spermatophyta</taxon>
        <taxon>Magnoliopsida</taxon>
        <taxon>eudicotyledons</taxon>
        <taxon>Gunneridae</taxon>
        <taxon>Pentapetalae</taxon>
        <taxon>Saxifragales</taxon>
        <taxon>Altingiaceae</taxon>
        <taxon>Liquidambar</taxon>
    </lineage>
</organism>
<sequence length="232" mass="25474">MAASPISLAFIFLFFFAVIERSQSQSQSVDFIYNGFNYSTNSYPELKREGASIIKPSGALRLTNRTTNVTGHAFYPDPIKMLHTSLSTRTLSSFNTSFVFSIVPPADSGSGGYGLAFVISPSPQFPGAANGHYLGIFNSSTDDKSSNHIFVVEFDTVNGFKGDADTKGNHVGININSMSSVASKPAYYYYKDGTNATEELELEDGKPVRAWIEYDGVKSEVKVYTVLHHEWN</sequence>
<reference evidence="5 6" key="1">
    <citation type="journal article" date="2024" name="Plant J.">
        <title>Genome sequences and population genomics reveal climatic adaptation and genomic divergence between two closely related sweetgum species.</title>
        <authorList>
            <person name="Xu W.Q."/>
            <person name="Ren C.Q."/>
            <person name="Zhang X.Y."/>
            <person name="Comes H.P."/>
            <person name="Liu X.H."/>
            <person name="Li Y.G."/>
            <person name="Kettle C.J."/>
            <person name="Jalonen R."/>
            <person name="Gaisberger H."/>
            <person name="Ma Y.Z."/>
            <person name="Qiu Y.X."/>
        </authorList>
    </citation>
    <scope>NUCLEOTIDE SEQUENCE [LARGE SCALE GENOMIC DNA]</scope>
    <source>
        <strain evidence="5">Hangzhou</strain>
    </source>
</reference>
<dbReference type="CDD" id="cd06899">
    <property type="entry name" value="lectin_legume_LecRK_Arcelin_ConA"/>
    <property type="match status" value="1"/>
</dbReference>
<feature type="chain" id="PRO_5042871169" description="Legume lectin domain-containing protein" evidence="3">
    <location>
        <begin position="25"/>
        <end position="232"/>
    </location>
</feature>
<feature type="signal peptide" evidence="3">
    <location>
        <begin position="1"/>
        <end position="24"/>
    </location>
</feature>
<dbReference type="Proteomes" id="UP001415857">
    <property type="component" value="Unassembled WGS sequence"/>
</dbReference>
<dbReference type="InterPro" id="IPR001220">
    <property type="entry name" value="Legume_lectin_dom"/>
</dbReference>
<evidence type="ECO:0000256" key="1">
    <source>
        <dbReference type="ARBA" id="ARBA00007606"/>
    </source>
</evidence>
<keyword evidence="6" id="KW-1185">Reference proteome</keyword>
<keyword evidence="2" id="KW-0430">Lectin</keyword>
<dbReference type="EMBL" id="JBBPBK010000002">
    <property type="protein sequence ID" value="KAK9290762.1"/>
    <property type="molecule type" value="Genomic_DNA"/>
</dbReference>
<evidence type="ECO:0000256" key="2">
    <source>
        <dbReference type="ARBA" id="ARBA00022734"/>
    </source>
</evidence>
<feature type="domain" description="Legume lectin" evidence="4">
    <location>
        <begin position="29"/>
        <end position="226"/>
    </location>
</feature>
<protein>
    <recommendedName>
        <fullName evidence="4">Legume lectin domain-containing protein</fullName>
    </recommendedName>
</protein>
<dbReference type="InterPro" id="IPR013320">
    <property type="entry name" value="ConA-like_dom_sf"/>
</dbReference>
<accession>A0AAP0SA71</accession>
<dbReference type="PANTHER" id="PTHR32401">
    <property type="entry name" value="CONCANAVALIN A-LIKE LECTIN FAMILY PROTEIN"/>
    <property type="match status" value="1"/>
</dbReference>
<dbReference type="Gene3D" id="2.60.120.200">
    <property type="match status" value="1"/>
</dbReference>
<evidence type="ECO:0000313" key="5">
    <source>
        <dbReference type="EMBL" id="KAK9290762.1"/>
    </source>
</evidence>
<keyword evidence="3" id="KW-0732">Signal</keyword>
<dbReference type="GO" id="GO:0030246">
    <property type="term" value="F:carbohydrate binding"/>
    <property type="evidence" value="ECO:0007669"/>
    <property type="project" value="UniProtKB-KW"/>
</dbReference>
<name>A0AAP0SA71_LIQFO</name>
<gene>
    <name evidence="5" type="ORF">L1049_008938</name>
</gene>
<evidence type="ECO:0000256" key="3">
    <source>
        <dbReference type="SAM" id="SignalP"/>
    </source>
</evidence>
<evidence type="ECO:0000313" key="6">
    <source>
        <dbReference type="Proteomes" id="UP001415857"/>
    </source>
</evidence>